<reference evidence="4 6" key="2">
    <citation type="journal article" date="2016" name="Front. Microbiol.">
        <title>Industrial Acetogenic Biocatalysts: A Comparative Metabolic and Genomic Analysis.</title>
        <authorList>
            <person name="Bengelsdorf F."/>
            <person name="Poehlein A."/>
            <person name="Sonja S."/>
            <person name="Erz C."/>
            <person name="Hummel T."/>
            <person name="Hoffmeister S."/>
            <person name="Daniel R."/>
            <person name="Durre P."/>
        </authorList>
    </citation>
    <scope>NUCLEOTIDE SEQUENCE [LARGE SCALE GENOMIC DNA]</scope>
    <source>
        <strain evidence="4 6">PTA-10522</strain>
    </source>
</reference>
<gene>
    <name evidence="4" type="ORF">CLCOS_20240</name>
    <name evidence="3" type="ORF">WX73_01400</name>
</gene>
<feature type="signal peptide" evidence="1">
    <location>
        <begin position="1"/>
        <end position="21"/>
    </location>
</feature>
<evidence type="ECO:0000313" key="4">
    <source>
        <dbReference type="EMBL" id="OBR94302.1"/>
    </source>
</evidence>
<feature type="chain" id="PRO_5039080039" description="DUF4830 domain-containing protein" evidence="1">
    <location>
        <begin position="22"/>
        <end position="310"/>
    </location>
</feature>
<reference evidence="3 5" key="1">
    <citation type="journal article" date="2015" name="Biotechnol. Bioeng.">
        <title>Genome sequence and phenotypic characterization of Caulobacter segnis.</title>
        <authorList>
            <person name="Patel S."/>
            <person name="Fletcher B."/>
            <person name="Scott D.C."/>
            <person name="Ely B."/>
        </authorList>
    </citation>
    <scope>NUCLEOTIDE SEQUENCE [LARGE SCALE GENOMIC DNA]</scope>
    <source>
        <strain evidence="3 5">PS02</strain>
    </source>
</reference>
<name>A0A166UK24_9CLOT</name>
<evidence type="ECO:0000259" key="2">
    <source>
        <dbReference type="Pfam" id="PF16112"/>
    </source>
</evidence>
<sequence>MKKIFLFIIIFMMLLSGCGKSDKSTNAVKSDLTPQAFLKFYDLKVQKNPHKFKVDVPKTWNVGPGQYPIGLFWQLANEFSKDVGLDLTPLKGTTVDVWRYSLVDELPDASDLSKYKKYPSNLVLLVNNQKVVGAWLAFNQFEIGPSVKKHYLKDITGLDFEDWVQKKSLFTELGKNKDIVSLDPVDVVKTYFKAINDGDKTRAYECLAPTVMLDSLTDNLGIDQGKAREDLLYNLKFVKMNSMVEGMANIKPISFILKDSENHLAIKNVGNRTEVEVDTAWLNSDNSKDGTFVTLKKYANGWKIKGMGNP</sequence>
<dbReference type="EMBL" id="LROR01000046">
    <property type="protein sequence ID" value="OBR94302.1"/>
    <property type="molecule type" value="Genomic_DNA"/>
</dbReference>
<evidence type="ECO:0000313" key="6">
    <source>
        <dbReference type="Proteomes" id="UP000093694"/>
    </source>
</evidence>
<comment type="caution">
    <text evidence="3">The sequence shown here is derived from an EMBL/GenBank/DDBJ whole genome shotgun (WGS) entry which is preliminary data.</text>
</comment>
<protein>
    <recommendedName>
        <fullName evidence="2">DUF4830 domain-containing protein</fullName>
    </recommendedName>
</protein>
<organism evidence="3 5">
    <name type="scientific">Clostridium coskatii</name>
    <dbReference type="NCBI Taxonomy" id="1705578"/>
    <lineage>
        <taxon>Bacteria</taxon>
        <taxon>Bacillati</taxon>
        <taxon>Bacillota</taxon>
        <taxon>Clostridia</taxon>
        <taxon>Eubacteriales</taxon>
        <taxon>Clostridiaceae</taxon>
        <taxon>Clostridium</taxon>
    </lineage>
</organism>
<evidence type="ECO:0000256" key="1">
    <source>
        <dbReference type="SAM" id="SignalP"/>
    </source>
</evidence>
<feature type="domain" description="DUF4830" evidence="2">
    <location>
        <begin position="37"/>
        <end position="136"/>
    </location>
</feature>
<dbReference type="Proteomes" id="UP000093694">
    <property type="component" value="Unassembled WGS sequence"/>
</dbReference>
<keyword evidence="1" id="KW-0732">Signal</keyword>
<dbReference type="AlphaFoldDB" id="A0A166UK24"/>
<dbReference type="Pfam" id="PF16112">
    <property type="entry name" value="DUF4830"/>
    <property type="match status" value="1"/>
</dbReference>
<dbReference type="PATRIC" id="fig|1705578.3.peg.219"/>
<dbReference type="EMBL" id="LITQ01000001">
    <property type="protein sequence ID" value="OAA94991.1"/>
    <property type="molecule type" value="Genomic_DNA"/>
</dbReference>
<dbReference type="PROSITE" id="PS51257">
    <property type="entry name" value="PROKAR_LIPOPROTEIN"/>
    <property type="match status" value="1"/>
</dbReference>
<dbReference type="Proteomes" id="UP000077384">
    <property type="component" value="Unassembled WGS sequence"/>
</dbReference>
<proteinExistence type="predicted"/>
<accession>A0A166UK24</accession>
<dbReference type="InterPro" id="IPR032257">
    <property type="entry name" value="DUF4830"/>
</dbReference>
<evidence type="ECO:0000313" key="3">
    <source>
        <dbReference type="EMBL" id="OAA94991.1"/>
    </source>
</evidence>
<evidence type="ECO:0000313" key="5">
    <source>
        <dbReference type="Proteomes" id="UP000077384"/>
    </source>
</evidence>
<keyword evidence="6" id="KW-1185">Reference proteome</keyword>
<dbReference type="RefSeq" id="WP_063599896.1">
    <property type="nucleotide sequence ID" value="NZ_LITQ01000001.1"/>
</dbReference>